<dbReference type="PANTHER" id="PTHR33064:SF37">
    <property type="entry name" value="RIBONUCLEASE H"/>
    <property type="match status" value="1"/>
</dbReference>
<sequence length="73" mass="8204">MIQHLTSPWASPIVVIVKKNGVDIRLCIDYRIVNGQTQLMVYTMPVVNDLLEDLNKYLCIAPWTWSAVSGSSP</sequence>
<name>A0A9W7D1S6_9STRA</name>
<evidence type="ECO:0000313" key="2">
    <source>
        <dbReference type="Proteomes" id="UP001165121"/>
    </source>
</evidence>
<dbReference type="EMBL" id="BSXT01003129">
    <property type="protein sequence ID" value="GMF52712.1"/>
    <property type="molecule type" value="Genomic_DNA"/>
</dbReference>
<dbReference type="Proteomes" id="UP001165121">
    <property type="component" value="Unassembled WGS sequence"/>
</dbReference>
<gene>
    <name evidence="1" type="ORF">Pfra01_002163900</name>
</gene>
<dbReference type="InterPro" id="IPR043502">
    <property type="entry name" value="DNA/RNA_pol_sf"/>
</dbReference>
<evidence type="ECO:0000313" key="1">
    <source>
        <dbReference type="EMBL" id="GMF52712.1"/>
    </source>
</evidence>
<dbReference type="AlphaFoldDB" id="A0A9W7D1S6"/>
<accession>A0A9W7D1S6</accession>
<reference evidence="1" key="1">
    <citation type="submission" date="2023-04" db="EMBL/GenBank/DDBJ databases">
        <title>Phytophthora fragariaefolia NBRC 109709.</title>
        <authorList>
            <person name="Ichikawa N."/>
            <person name="Sato H."/>
            <person name="Tonouchi N."/>
        </authorList>
    </citation>
    <scope>NUCLEOTIDE SEQUENCE</scope>
    <source>
        <strain evidence="1">NBRC 109709</strain>
    </source>
</reference>
<keyword evidence="2" id="KW-1185">Reference proteome</keyword>
<protein>
    <submittedName>
        <fullName evidence="1">Unnamed protein product</fullName>
    </submittedName>
</protein>
<dbReference type="InterPro" id="IPR051320">
    <property type="entry name" value="Viral_Replic_Matur_Polypro"/>
</dbReference>
<dbReference type="PANTHER" id="PTHR33064">
    <property type="entry name" value="POL PROTEIN"/>
    <property type="match status" value="1"/>
</dbReference>
<dbReference type="SUPFAM" id="SSF56672">
    <property type="entry name" value="DNA/RNA polymerases"/>
    <property type="match status" value="1"/>
</dbReference>
<dbReference type="OrthoDB" id="117129at2759"/>
<dbReference type="Gene3D" id="3.10.10.10">
    <property type="entry name" value="HIV Type 1 Reverse Transcriptase, subunit A, domain 1"/>
    <property type="match status" value="1"/>
</dbReference>
<organism evidence="1 2">
    <name type="scientific">Phytophthora fragariaefolia</name>
    <dbReference type="NCBI Taxonomy" id="1490495"/>
    <lineage>
        <taxon>Eukaryota</taxon>
        <taxon>Sar</taxon>
        <taxon>Stramenopiles</taxon>
        <taxon>Oomycota</taxon>
        <taxon>Peronosporomycetes</taxon>
        <taxon>Peronosporales</taxon>
        <taxon>Peronosporaceae</taxon>
        <taxon>Phytophthora</taxon>
    </lineage>
</organism>
<proteinExistence type="predicted"/>
<comment type="caution">
    <text evidence="1">The sequence shown here is derived from an EMBL/GenBank/DDBJ whole genome shotgun (WGS) entry which is preliminary data.</text>
</comment>